<reference evidence="7" key="1">
    <citation type="journal article" date="2014" name="Genome Announc.">
        <title>Genome sequence and annotation of Acremonium chrysogenum, producer of the beta-lactam antibiotic cephalosporin C.</title>
        <authorList>
            <person name="Terfehr D."/>
            <person name="Dahlmann T.A."/>
            <person name="Specht T."/>
            <person name="Zadra I."/>
            <person name="Kuernsteiner H."/>
            <person name="Kueck U."/>
        </authorList>
    </citation>
    <scope>NUCLEOTIDE SEQUENCE [LARGE SCALE GENOMIC DNA]</scope>
    <source>
        <strain evidence="7">ATCC 11550 / CBS 779.69 / DSM 880 / IAM 14645 / JCM 23072 / IMI 49137</strain>
    </source>
</reference>
<evidence type="ECO:0000313" key="6">
    <source>
        <dbReference type="EMBL" id="KFH41782.1"/>
    </source>
</evidence>
<dbReference type="EMBL" id="JPKY01000114">
    <property type="protein sequence ID" value="KFH41782.1"/>
    <property type="molecule type" value="Genomic_DNA"/>
</dbReference>
<dbReference type="InterPro" id="IPR036259">
    <property type="entry name" value="MFS_trans_sf"/>
</dbReference>
<dbReference type="SUPFAM" id="SSF103473">
    <property type="entry name" value="MFS general substrate transporter"/>
    <property type="match status" value="1"/>
</dbReference>
<comment type="subcellular location">
    <subcellularLocation>
        <location evidence="1">Membrane</location>
        <topology evidence="1">Multi-pass membrane protein</topology>
    </subcellularLocation>
</comment>
<dbReference type="OrthoDB" id="4540492at2759"/>
<dbReference type="InterPro" id="IPR050360">
    <property type="entry name" value="MFS_Sugar_Transporters"/>
</dbReference>
<evidence type="ECO:0000256" key="1">
    <source>
        <dbReference type="ARBA" id="ARBA00004141"/>
    </source>
</evidence>
<dbReference type="AlphaFoldDB" id="A0A086SXF0"/>
<gene>
    <name evidence="6" type="ORF">ACRE_074820</name>
</gene>
<feature type="transmembrane region" description="Helical" evidence="5">
    <location>
        <begin position="369"/>
        <end position="391"/>
    </location>
</feature>
<organism evidence="6 7">
    <name type="scientific">Hapsidospora chrysogenum (strain ATCC 11550 / CBS 779.69 / DSM 880 / IAM 14645 / JCM 23072 / IMI 49137)</name>
    <name type="common">Acremonium chrysogenum</name>
    <dbReference type="NCBI Taxonomy" id="857340"/>
    <lineage>
        <taxon>Eukaryota</taxon>
        <taxon>Fungi</taxon>
        <taxon>Dikarya</taxon>
        <taxon>Ascomycota</taxon>
        <taxon>Pezizomycotina</taxon>
        <taxon>Sordariomycetes</taxon>
        <taxon>Hypocreomycetidae</taxon>
        <taxon>Hypocreales</taxon>
        <taxon>Bionectriaceae</taxon>
        <taxon>Hapsidospora</taxon>
    </lineage>
</organism>
<dbReference type="PANTHER" id="PTHR48022:SF5">
    <property type="entry name" value="ALPHA-GLUCOSIDES PERMEASE MPH2-RELATED"/>
    <property type="match status" value="1"/>
</dbReference>
<feature type="transmembrane region" description="Helical" evidence="5">
    <location>
        <begin position="72"/>
        <end position="92"/>
    </location>
</feature>
<evidence type="ECO:0000256" key="4">
    <source>
        <dbReference type="ARBA" id="ARBA00023136"/>
    </source>
</evidence>
<feature type="transmembrane region" description="Helical" evidence="5">
    <location>
        <begin position="340"/>
        <end position="363"/>
    </location>
</feature>
<evidence type="ECO:0000313" key="7">
    <source>
        <dbReference type="Proteomes" id="UP000029964"/>
    </source>
</evidence>
<feature type="transmembrane region" description="Helical" evidence="5">
    <location>
        <begin position="215"/>
        <end position="238"/>
    </location>
</feature>
<dbReference type="GO" id="GO:0005351">
    <property type="term" value="F:carbohydrate:proton symporter activity"/>
    <property type="evidence" value="ECO:0007669"/>
    <property type="project" value="TreeGrafter"/>
</dbReference>
<feature type="transmembrane region" description="Helical" evidence="5">
    <location>
        <begin position="173"/>
        <end position="195"/>
    </location>
</feature>
<feature type="transmembrane region" description="Helical" evidence="5">
    <location>
        <begin position="398"/>
        <end position="420"/>
    </location>
</feature>
<dbReference type="Gene3D" id="1.20.1250.20">
    <property type="entry name" value="MFS general substrate transporter like domains"/>
    <property type="match status" value="1"/>
</dbReference>
<accession>A0A086SXF0</accession>
<feature type="transmembrane region" description="Helical" evidence="5">
    <location>
        <begin position="470"/>
        <end position="493"/>
    </location>
</feature>
<proteinExistence type="predicted"/>
<keyword evidence="2 5" id="KW-0812">Transmembrane</keyword>
<name>A0A086SXF0_HAPC1</name>
<dbReference type="InterPro" id="IPR005828">
    <property type="entry name" value="MFS_sugar_transport-like"/>
</dbReference>
<dbReference type="HOGENOM" id="CLU_001265_11_5_1"/>
<sequence>MASTAMLEGYEIVMVPSFFAYQPFSRFYGVAQPRQMGDGGLTPLGERAPPESLNPLNDVDGDGRLDRIVPTWLQVVIPVGLAGAQLIGLLTAPELSRKIGYQKSALIGVSMAFYFLILPLASSFLHGRGQASNLRNGLLAAGDILLGLPWGLFQAIIMPYVSDITPLKLNGPATALQSIFWLIGQVFACSALLAASKLGLPPSRITLADARRDRWAFRAPMAIQYAWLVPVGLLLGLAPESPYHLMRQGKDDEALATLRRLNRDPHYDAHARLESLRLQNDHDRAHSSDVGMRACFKNGNGRRTEVAIVACVTQQLVGVPLMCYAAKVLQKSAVPQERSLLVTTVMYLLSVVGGFASLIILRTMGRRTAWMIGLSFEVFCLCAIGACGFFMDCATCNVLALGWVVTGFIMSFAVAFHTAVSPITNAIVSEAATARLRGPTNSLARMTNTCMAMGNLGVTPKMLQEAPEGWGLGCKAAFIWAALSLGALVWAFLRLPETKDRTPAEIDVMFERRIPARLWATTVI</sequence>
<evidence type="ECO:0000256" key="5">
    <source>
        <dbReference type="SAM" id="Phobius"/>
    </source>
</evidence>
<protein>
    <submittedName>
        <fullName evidence="6">General alpha-glucoside permease-like protein</fullName>
    </submittedName>
</protein>
<dbReference type="PANTHER" id="PTHR48022">
    <property type="entry name" value="PLASTIDIC GLUCOSE TRANSPORTER 4"/>
    <property type="match status" value="1"/>
</dbReference>
<dbReference type="GO" id="GO:0016020">
    <property type="term" value="C:membrane"/>
    <property type="evidence" value="ECO:0007669"/>
    <property type="project" value="UniProtKB-SubCell"/>
</dbReference>
<dbReference type="Pfam" id="PF00083">
    <property type="entry name" value="Sugar_tr"/>
    <property type="match status" value="1"/>
</dbReference>
<comment type="caution">
    <text evidence="6">The sequence shown here is derived from an EMBL/GenBank/DDBJ whole genome shotgun (WGS) entry which is preliminary data.</text>
</comment>
<keyword evidence="4 5" id="KW-0472">Membrane</keyword>
<feature type="transmembrane region" description="Helical" evidence="5">
    <location>
        <begin position="104"/>
        <end position="125"/>
    </location>
</feature>
<evidence type="ECO:0000256" key="3">
    <source>
        <dbReference type="ARBA" id="ARBA00022989"/>
    </source>
</evidence>
<feature type="transmembrane region" description="Helical" evidence="5">
    <location>
        <begin position="137"/>
        <end position="161"/>
    </location>
</feature>
<keyword evidence="7" id="KW-1185">Reference proteome</keyword>
<dbReference type="Proteomes" id="UP000029964">
    <property type="component" value="Unassembled WGS sequence"/>
</dbReference>
<keyword evidence="3 5" id="KW-1133">Transmembrane helix</keyword>
<evidence type="ECO:0000256" key="2">
    <source>
        <dbReference type="ARBA" id="ARBA00022692"/>
    </source>
</evidence>